<comment type="caution">
    <text evidence="14">The sequence shown here is derived from an EMBL/GenBank/DDBJ whole genome shotgun (WGS) entry which is preliminary data.</text>
</comment>
<feature type="transmembrane region" description="Helical" evidence="13">
    <location>
        <begin position="24"/>
        <end position="41"/>
    </location>
</feature>
<dbReference type="PANTHER" id="PTHR47944">
    <property type="entry name" value="CYTOCHROME P450 98A9"/>
    <property type="match status" value="1"/>
</dbReference>
<evidence type="ECO:0000256" key="5">
    <source>
        <dbReference type="ARBA" id="ARBA00022692"/>
    </source>
</evidence>
<proteinExistence type="inferred from homology"/>
<evidence type="ECO:0000256" key="6">
    <source>
        <dbReference type="ARBA" id="ARBA00022723"/>
    </source>
</evidence>
<evidence type="ECO:0000313" key="14">
    <source>
        <dbReference type="EMBL" id="KAG0562545.1"/>
    </source>
</evidence>
<keyword evidence="7 13" id="KW-1133">Transmembrane helix</keyword>
<dbReference type="SUPFAM" id="SSF48264">
    <property type="entry name" value="Cytochrome P450"/>
    <property type="match status" value="1"/>
</dbReference>
<keyword evidence="9 11" id="KW-0408">Iron</keyword>
<keyword evidence="10 13" id="KW-0472">Membrane</keyword>
<keyword evidence="15" id="KW-1185">Reference proteome</keyword>
<protein>
    <submittedName>
        <fullName evidence="14">Uncharacterized protein</fullName>
    </submittedName>
</protein>
<dbReference type="GO" id="GO:0004497">
    <property type="term" value="F:monooxygenase activity"/>
    <property type="evidence" value="ECO:0007669"/>
    <property type="project" value="UniProtKB-KW"/>
</dbReference>
<dbReference type="Gene3D" id="1.10.630.10">
    <property type="entry name" value="Cytochrome P450"/>
    <property type="match status" value="1"/>
</dbReference>
<keyword evidence="12" id="KW-0503">Monooxygenase</keyword>
<dbReference type="InterPro" id="IPR017972">
    <property type="entry name" value="Cyt_P450_CS"/>
</dbReference>
<evidence type="ECO:0000256" key="3">
    <source>
        <dbReference type="ARBA" id="ARBA00010617"/>
    </source>
</evidence>
<dbReference type="AlphaFoldDB" id="A0A8T0GVV2"/>
<dbReference type="GO" id="GO:0016705">
    <property type="term" value="F:oxidoreductase activity, acting on paired donors, with incorporation or reduction of molecular oxygen"/>
    <property type="evidence" value="ECO:0007669"/>
    <property type="project" value="InterPro"/>
</dbReference>
<reference evidence="14" key="1">
    <citation type="submission" date="2020-06" db="EMBL/GenBank/DDBJ databases">
        <title>WGS assembly of Ceratodon purpureus strain R40.</title>
        <authorList>
            <person name="Carey S.B."/>
            <person name="Jenkins J."/>
            <person name="Shu S."/>
            <person name="Lovell J.T."/>
            <person name="Sreedasyam A."/>
            <person name="Maumus F."/>
            <person name="Tiley G.P."/>
            <person name="Fernandez-Pozo N."/>
            <person name="Barry K."/>
            <person name="Chen C."/>
            <person name="Wang M."/>
            <person name="Lipzen A."/>
            <person name="Daum C."/>
            <person name="Saski C.A."/>
            <person name="Payton A.C."/>
            <person name="Mcbreen J.C."/>
            <person name="Conrad R.E."/>
            <person name="Kollar L.M."/>
            <person name="Olsson S."/>
            <person name="Huttunen S."/>
            <person name="Landis J.B."/>
            <person name="Wickett N.J."/>
            <person name="Johnson M.G."/>
            <person name="Rensing S.A."/>
            <person name="Grimwood J."/>
            <person name="Schmutz J."/>
            <person name="Mcdaniel S.F."/>
        </authorList>
    </citation>
    <scope>NUCLEOTIDE SEQUENCE</scope>
    <source>
        <strain evidence="14">R40</strain>
    </source>
</reference>
<comment type="subcellular location">
    <subcellularLocation>
        <location evidence="2">Membrane</location>
        <topology evidence="2">Single-pass membrane protein</topology>
    </subcellularLocation>
</comment>
<organism evidence="14 15">
    <name type="scientific">Ceratodon purpureus</name>
    <name type="common">Fire moss</name>
    <name type="synonym">Dicranum purpureum</name>
    <dbReference type="NCBI Taxonomy" id="3225"/>
    <lineage>
        <taxon>Eukaryota</taxon>
        <taxon>Viridiplantae</taxon>
        <taxon>Streptophyta</taxon>
        <taxon>Embryophyta</taxon>
        <taxon>Bryophyta</taxon>
        <taxon>Bryophytina</taxon>
        <taxon>Bryopsida</taxon>
        <taxon>Dicranidae</taxon>
        <taxon>Pseudoditrichales</taxon>
        <taxon>Ditrichaceae</taxon>
        <taxon>Ceratodon</taxon>
    </lineage>
</organism>
<evidence type="ECO:0000256" key="1">
    <source>
        <dbReference type="ARBA" id="ARBA00001971"/>
    </source>
</evidence>
<evidence type="ECO:0000256" key="2">
    <source>
        <dbReference type="ARBA" id="ARBA00004167"/>
    </source>
</evidence>
<dbReference type="GO" id="GO:0044550">
    <property type="term" value="P:secondary metabolite biosynthetic process"/>
    <property type="evidence" value="ECO:0007669"/>
    <property type="project" value="UniProtKB-ARBA"/>
</dbReference>
<dbReference type="GO" id="GO:0016020">
    <property type="term" value="C:membrane"/>
    <property type="evidence" value="ECO:0007669"/>
    <property type="project" value="UniProtKB-SubCell"/>
</dbReference>
<evidence type="ECO:0000256" key="11">
    <source>
        <dbReference type="PIRSR" id="PIRSR602401-1"/>
    </source>
</evidence>
<evidence type="ECO:0000256" key="13">
    <source>
        <dbReference type="SAM" id="Phobius"/>
    </source>
</evidence>
<dbReference type="InterPro" id="IPR002401">
    <property type="entry name" value="Cyt_P450_E_grp-I"/>
</dbReference>
<dbReference type="GO" id="GO:0020037">
    <property type="term" value="F:heme binding"/>
    <property type="evidence" value="ECO:0007669"/>
    <property type="project" value="InterPro"/>
</dbReference>
<dbReference type="Pfam" id="PF00067">
    <property type="entry name" value="p450"/>
    <property type="match status" value="1"/>
</dbReference>
<dbReference type="FunFam" id="1.10.630.10:FF:000097">
    <property type="entry name" value="Cytochrome P-450 19"/>
    <property type="match status" value="1"/>
</dbReference>
<keyword evidence="4 11" id="KW-0349">Heme</keyword>
<comment type="similarity">
    <text evidence="3 12">Belongs to the cytochrome P450 family.</text>
</comment>
<keyword evidence="5 13" id="KW-0812">Transmembrane</keyword>
<evidence type="ECO:0000256" key="4">
    <source>
        <dbReference type="ARBA" id="ARBA00022617"/>
    </source>
</evidence>
<dbReference type="PRINTS" id="PR00463">
    <property type="entry name" value="EP450I"/>
</dbReference>
<gene>
    <name evidence="14" type="ORF">KC19_9G155100</name>
</gene>
<dbReference type="PANTHER" id="PTHR47944:SF4">
    <property type="entry name" value="OS09G0441700 PROTEIN"/>
    <property type="match status" value="1"/>
</dbReference>
<dbReference type="EMBL" id="CM026430">
    <property type="protein sequence ID" value="KAG0562545.1"/>
    <property type="molecule type" value="Genomic_DNA"/>
</dbReference>
<sequence>MDYLTSTLTSMDYRAANGLTEQTMTFYVLLTTLILIPLVLLKKLQQSRLSKLPPGPPGWPILGHLPTLGNMPHQVMMDLSHKYGEIYSLKLGSRPCVVVSTPKMARVFLTTHDRNWASRSTEIMHSYYFSYDHKGISFSPYGPNWRQLRKIVNEEIFTEKRMEASTEIRKQELHHMIRSITHHVQQGKLVTFKMEGMAFMANVMARLVLNRRFTAGINSTAEEVDKAKHFAYLVHELFELEGMLVIADYVPWLGFLDIGGAQKRMKALFPLLDKFLNQIIAEHEVKRQKGPIAEEDEDMVDVLLNATNGKANQDKVGDEHLDMDNVKAALMDLFAGGVDTPNVLIEWTMAELIRNPPMLLKLKEELDSVVGKDRFVEETDIPKLKYLQAVVSEALRLHPVAPLLAPHASIMDSEVEGYHFPAGTILYINTYAITRSPESWERPLEFDPERFMSGPDVDISGRDFRILPFGSGRRRCPAINMGVLLSRFVVASMVHAFDWSLPEGQIPEELDMTEVSGVTVPLAKALELQAKPRLAPHLYI</sequence>
<accession>A0A8T0GVV2</accession>
<evidence type="ECO:0000256" key="12">
    <source>
        <dbReference type="RuleBase" id="RU000461"/>
    </source>
</evidence>
<evidence type="ECO:0000256" key="8">
    <source>
        <dbReference type="ARBA" id="ARBA00023002"/>
    </source>
</evidence>
<dbReference type="InterPro" id="IPR001128">
    <property type="entry name" value="Cyt_P450"/>
</dbReference>
<evidence type="ECO:0000256" key="7">
    <source>
        <dbReference type="ARBA" id="ARBA00022989"/>
    </source>
</evidence>
<dbReference type="PROSITE" id="PS00086">
    <property type="entry name" value="CYTOCHROME_P450"/>
    <property type="match status" value="1"/>
</dbReference>
<dbReference type="InterPro" id="IPR036396">
    <property type="entry name" value="Cyt_P450_sf"/>
</dbReference>
<dbReference type="Proteomes" id="UP000822688">
    <property type="component" value="Chromosome 9"/>
</dbReference>
<keyword evidence="6 11" id="KW-0479">Metal-binding</keyword>
<dbReference type="PRINTS" id="PR00385">
    <property type="entry name" value="P450"/>
</dbReference>
<comment type="cofactor">
    <cofactor evidence="1 11">
        <name>heme</name>
        <dbReference type="ChEBI" id="CHEBI:30413"/>
    </cofactor>
</comment>
<dbReference type="GO" id="GO:0005506">
    <property type="term" value="F:iron ion binding"/>
    <property type="evidence" value="ECO:0007669"/>
    <property type="project" value="InterPro"/>
</dbReference>
<name>A0A8T0GVV2_CERPU</name>
<feature type="binding site" description="axial binding residue" evidence="11">
    <location>
        <position position="476"/>
    </location>
    <ligand>
        <name>heme</name>
        <dbReference type="ChEBI" id="CHEBI:30413"/>
    </ligand>
    <ligandPart>
        <name>Fe</name>
        <dbReference type="ChEBI" id="CHEBI:18248"/>
    </ligandPart>
</feature>
<evidence type="ECO:0000256" key="9">
    <source>
        <dbReference type="ARBA" id="ARBA00023004"/>
    </source>
</evidence>
<dbReference type="CDD" id="cd20618">
    <property type="entry name" value="CYP71_clan"/>
    <property type="match status" value="1"/>
</dbReference>
<evidence type="ECO:0000313" key="15">
    <source>
        <dbReference type="Proteomes" id="UP000822688"/>
    </source>
</evidence>
<evidence type="ECO:0000256" key="10">
    <source>
        <dbReference type="ARBA" id="ARBA00023136"/>
    </source>
</evidence>
<keyword evidence="8 12" id="KW-0560">Oxidoreductase</keyword>